<name>A0A7W8CRP3_9BACL</name>
<sequence length="95" mass="10328">MKRMFSVLGILILFLAGCGTIDGTVNEKKEASFIVEISSNGSEPETEEVFLIDITTFSGAISSFEELEVGHQVQVVPAELSEDFPYILASDVIVK</sequence>
<accession>A0A7W8CRP3</accession>
<proteinExistence type="predicted"/>
<dbReference type="AlphaFoldDB" id="A0A7W8CRP3"/>
<dbReference type="RefSeq" id="WP_135500456.1">
    <property type="nucleotide sequence ID" value="NZ_JACHHE010000001.1"/>
</dbReference>
<evidence type="ECO:0000313" key="2">
    <source>
        <dbReference type="Proteomes" id="UP000525923"/>
    </source>
</evidence>
<dbReference type="EMBL" id="JACHHE010000001">
    <property type="protein sequence ID" value="MBB5178760.1"/>
    <property type="molecule type" value="Genomic_DNA"/>
</dbReference>
<evidence type="ECO:0008006" key="3">
    <source>
        <dbReference type="Google" id="ProtNLM"/>
    </source>
</evidence>
<dbReference type="Proteomes" id="UP000525923">
    <property type="component" value="Unassembled WGS sequence"/>
</dbReference>
<organism evidence="1 2">
    <name type="scientific">Planococcus koreensis</name>
    <dbReference type="NCBI Taxonomy" id="112331"/>
    <lineage>
        <taxon>Bacteria</taxon>
        <taxon>Bacillati</taxon>
        <taxon>Bacillota</taxon>
        <taxon>Bacilli</taxon>
        <taxon>Bacillales</taxon>
        <taxon>Caryophanaceae</taxon>
        <taxon>Planococcus</taxon>
    </lineage>
</organism>
<reference evidence="1 2" key="1">
    <citation type="submission" date="2020-08" db="EMBL/GenBank/DDBJ databases">
        <title>Genomic Encyclopedia of Type Strains, Phase IV (KMG-IV): sequencing the most valuable type-strain genomes for metagenomic binning, comparative biology and taxonomic classification.</title>
        <authorList>
            <person name="Goeker M."/>
        </authorList>
    </citation>
    <scope>NUCLEOTIDE SEQUENCE [LARGE SCALE GENOMIC DNA]</scope>
    <source>
        <strain evidence="1 2">DSM 15895</strain>
    </source>
</reference>
<gene>
    <name evidence="1" type="ORF">HNQ44_000182</name>
</gene>
<dbReference type="OrthoDB" id="2428566at2"/>
<evidence type="ECO:0000313" key="1">
    <source>
        <dbReference type="EMBL" id="MBB5178760.1"/>
    </source>
</evidence>
<keyword evidence="2" id="KW-1185">Reference proteome</keyword>
<comment type="caution">
    <text evidence="1">The sequence shown here is derived from an EMBL/GenBank/DDBJ whole genome shotgun (WGS) entry which is preliminary data.</text>
</comment>
<protein>
    <recommendedName>
        <fullName evidence="3">DUF3221 domain-containing protein</fullName>
    </recommendedName>
</protein>
<dbReference type="PROSITE" id="PS51257">
    <property type="entry name" value="PROKAR_LIPOPROTEIN"/>
    <property type="match status" value="1"/>
</dbReference>